<name>A0A6P2T8V9_9BURK</name>
<organism evidence="2 3">
    <name type="scientific">Burkholderia aenigmatica</name>
    <dbReference type="NCBI Taxonomy" id="2015348"/>
    <lineage>
        <taxon>Bacteria</taxon>
        <taxon>Pseudomonadati</taxon>
        <taxon>Pseudomonadota</taxon>
        <taxon>Betaproteobacteria</taxon>
        <taxon>Burkholderiales</taxon>
        <taxon>Burkholderiaceae</taxon>
        <taxon>Burkholderia</taxon>
        <taxon>Burkholderia cepacia complex</taxon>
    </lineage>
</organism>
<evidence type="ECO:0000259" key="1">
    <source>
        <dbReference type="Pfam" id="PF13443"/>
    </source>
</evidence>
<dbReference type="Pfam" id="PF13443">
    <property type="entry name" value="HTH_26"/>
    <property type="match status" value="1"/>
</dbReference>
<dbReference type="InterPro" id="IPR010982">
    <property type="entry name" value="Lambda_DNA-bd_dom_sf"/>
</dbReference>
<reference evidence="2 3" key="1">
    <citation type="submission" date="2019-09" db="EMBL/GenBank/DDBJ databases">
        <authorList>
            <person name="Depoorter E."/>
        </authorList>
    </citation>
    <scope>NUCLEOTIDE SEQUENCE [LARGE SCALE GENOMIC DNA]</scope>
    <source>
        <strain evidence="2">LMG 13014</strain>
    </source>
</reference>
<accession>A0A6P2T8V9</accession>
<evidence type="ECO:0000313" key="2">
    <source>
        <dbReference type="EMBL" id="VWC52568.1"/>
    </source>
</evidence>
<dbReference type="Gene3D" id="1.10.260.40">
    <property type="entry name" value="lambda repressor-like DNA-binding domains"/>
    <property type="match status" value="1"/>
</dbReference>
<dbReference type="SUPFAM" id="SSF47413">
    <property type="entry name" value="lambda repressor-like DNA-binding domains"/>
    <property type="match status" value="1"/>
</dbReference>
<sequence length="88" mass="9889">MGQLTEFKDESPAVELRVRVCMAKRGIKSIAELNRQLQEEGVEISHQQLSRIVDNKAQHLSVALLAGLIKVLRCRIDELFSVNSTKTT</sequence>
<dbReference type="Proteomes" id="UP000494261">
    <property type="component" value="Unassembled WGS sequence"/>
</dbReference>
<dbReference type="GO" id="GO:0003677">
    <property type="term" value="F:DNA binding"/>
    <property type="evidence" value="ECO:0007669"/>
    <property type="project" value="InterPro"/>
</dbReference>
<evidence type="ECO:0000313" key="3">
    <source>
        <dbReference type="Proteomes" id="UP000494261"/>
    </source>
</evidence>
<dbReference type="AlphaFoldDB" id="A0A6P2T8V9"/>
<feature type="domain" description="HTH cro/C1-type" evidence="1">
    <location>
        <begin position="18"/>
        <end position="82"/>
    </location>
</feature>
<gene>
    <name evidence="2" type="ORF">BLA13014_08001</name>
</gene>
<dbReference type="InterPro" id="IPR001387">
    <property type="entry name" value="Cro/C1-type_HTH"/>
</dbReference>
<proteinExistence type="predicted"/>
<dbReference type="EMBL" id="CABVQC010000105">
    <property type="protein sequence ID" value="VWC52568.1"/>
    <property type="molecule type" value="Genomic_DNA"/>
</dbReference>
<dbReference type="RefSeq" id="WP_175026481.1">
    <property type="nucleotide sequence ID" value="NZ_CABVQC010000105.1"/>
</dbReference>
<protein>
    <recommendedName>
        <fullName evidence="1">HTH cro/C1-type domain-containing protein</fullName>
    </recommendedName>
</protein>